<dbReference type="SUPFAM" id="SSF53223">
    <property type="entry name" value="Aminoacid dehydrogenase-like, N-terminal domain"/>
    <property type="match status" value="1"/>
</dbReference>
<evidence type="ECO:0000259" key="4">
    <source>
        <dbReference type="Pfam" id="PF21075"/>
    </source>
</evidence>
<gene>
    <name evidence="7" type="ORF">D7D48_06800</name>
</gene>
<comment type="caution">
    <text evidence="7">The sequence shown here is derived from an EMBL/GenBank/DDBJ whole genome shotgun (WGS) entry which is preliminary data.</text>
</comment>
<dbReference type="InterPro" id="IPR048381">
    <property type="entry name" value="GDH_C"/>
</dbReference>
<dbReference type="InterPro" id="IPR049056">
    <property type="entry name" value="NAD_Glu_DH_HM3"/>
</dbReference>
<dbReference type="InterPro" id="IPR036291">
    <property type="entry name" value="NAD(P)-bd_dom_sf"/>
</dbReference>
<evidence type="ECO:0000259" key="5">
    <source>
        <dbReference type="Pfam" id="PF21076"/>
    </source>
</evidence>
<proteinExistence type="predicted"/>
<dbReference type="SUPFAM" id="SSF51735">
    <property type="entry name" value="NAD(P)-binding Rossmann-fold domains"/>
    <property type="match status" value="1"/>
</dbReference>
<dbReference type="PANTHER" id="PTHR43403">
    <property type="entry name" value="NAD-SPECIFIC GLUTAMATE DEHYDROGENASE"/>
    <property type="match status" value="1"/>
</dbReference>
<dbReference type="Pfam" id="PF21078">
    <property type="entry name" value="GDH_HM3"/>
    <property type="match status" value="1"/>
</dbReference>
<dbReference type="InterPro" id="IPR049058">
    <property type="entry name" value="NAD_Glu_DH_HM2"/>
</dbReference>
<dbReference type="GO" id="GO:0004352">
    <property type="term" value="F:glutamate dehydrogenase (NAD+) activity"/>
    <property type="evidence" value="ECO:0007669"/>
    <property type="project" value="InterPro"/>
</dbReference>
<dbReference type="InterPro" id="IPR049062">
    <property type="entry name" value="NAD_Glu_DH_ACT2"/>
</dbReference>
<feature type="domain" description="NAD-glutamate dehydrogenase catalytic" evidence="2">
    <location>
        <begin position="678"/>
        <end position="1169"/>
    </location>
</feature>
<dbReference type="InterPro" id="IPR028971">
    <property type="entry name" value="NAD-GDH_cat"/>
</dbReference>
<dbReference type="PANTHER" id="PTHR43403:SF1">
    <property type="entry name" value="NAD-SPECIFIC GLUTAMATE DEHYDROGENASE"/>
    <property type="match status" value="1"/>
</dbReference>
<evidence type="ECO:0000259" key="3">
    <source>
        <dbReference type="Pfam" id="PF21074"/>
    </source>
</evidence>
<accession>A0A3R8Q9F6</accession>
<evidence type="ECO:0000256" key="1">
    <source>
        <dbReference type="ARBA" id="ARBA00023002"/>
    </source>
</evidence>
<feature type="domain" description="NAD-specific glutamate dehydrogenase C-terminal" evidence="3">
    <location>
        <begin position="1214"/>
        <end position="1537"/>
    </location>
</feature>
<organism evidence="7 8">
    <name type="scientific">Sphingorhabdus wooponensis</name>
    <dbReference type="NCBI Taxonomy" id="940136"/>
    <lineage>
        <taxon>Bacteria</taxon>
        <taxon>Pseudomonadati</taxon>
        <taxon>Pseudomonadota</taxon>
        <taxon>Alphaproteobacteria</taxon>
        <taxon>Sphingomonadales</taxon>
        <taxon>Sphingomonadaceae</taxon>
        <taxon>Sphingorhabdus</taxon>
    </lineage>
</organism>
<dbReference type="InterPro" id="IPR024727">
    <property type="entry name" value="NAD_Glu_DH_N_ACT1"/>
</dbReference>
<dbReference type="GO" id="GO:0004069">
    <property type="term" value="F:L-aspartate:2-oxoglutarate aminotransferase activity"/>
    <property type="evidence" value="ECO:0007669"/>
    <property type="project" value="InterPro"/>
</dbReference>
<evidence type="ECO:0000313" key="7">
    <source>
        <dbReference type="EMBL" id="RRQ52539.1"/>
    </source>
</evidence>
<dbReference type="OrthoDB" id="9758052at2"/>
<dbReference type="Pfam" id="PF21079">
    <property type="entry name" value="GDH_HM2"/>
    <property type="match status" value="1"/>
</dbReference>
<dbReference type="Pfam" id="PF21077">
    <property type="entry name" value="GDH_ACT3"/>
    <property type="match status" value="1"/>
</dbReference>
<dbReference type="InterPro" id="IPR049059">
    <property type="entry name" value="NAD_Glu_DH_HM1"/>
</dbReference>
<reference evidence="7 8" key="1">
    <citation type="submission" date="2018-12" db="EMBL/GenBank/DDBJ databases">
        <authorList>
            <person name="Kim S.-J."/>
            <person name="Jung G.-Y."/>
        </authorList>
    </citation>
    <scope>NUCLEOTIDE SEQUENCE [LARGE SCALE GENOMIC DNA]</scope>
    <source>
        <strain evidence="7 8">03SU3-P</strain>
    </source>
</reference>
<evidence type="ECO:0000259" key="6">
    <source>
        <dbReference type="Pfam" id="PF21077"/>
    </source>
</evidence>
<dbReference type="GO" id="GO:0006538">
    <property type="term" value="P:L-glutamate catabolic process"/>
    <property type="evidence" value="ECO:0007669"/>
    <property type="project" value="InterPro"/>
</dbReference>
<feature type="domain" description="NAD-glutamate dehydrogenase ACT3" evidence="6">
    <location>
        <begin position="517"/>
        <end position="572"/>
    </location>
</feature>
<sequence>MAAAKITKNSVKIDKTLLKDMVSAFAETALPGENEGFDAKAAEDAARFTIETGLHRKAGSVAIALDSFTDAQGRLMMRISLNNDDMPFLVDSVSAAVAAYGISVNRIIHPVLSVTRDATNMLSSISRKRIDGQPRESFIYLEAARVDAKERRQLEAHLAAVLADVRGAVTDWRDMLAALSADAGSLPDSEGKALIRWFHDNNMTILAHERISSDGTRSNRLGLSRVSDAPVLSADSVSLAINWFETGGVAPLVLKSNRVSNVHRNVQLDLIVIPVHTGNRVTGLAVTAGLWTSAALATAPESIPVLRTHLASLMTRYGFDPSGHAGKAMAHALTALPHDLLVALKLDDLERVTLTAMSLTDRPRPKLIALRSPLGRHLYIFVWLPRDDVSTGIRKQIQTMLMDATGGSLLGWTIGLEDGGVALLRYTLDLPDRGQTVDEASLDAKLELMVRGWEPAVEAALAKLTDEKRAAAMLVRYGAGFPANYRSSYSTDEAARDMMGLLAMERDHSKITRLFVEEDRLRLKIYSYGGALPLSDVVPALENFGFDVLEESPTALADGHYIHDFHLALRGGNISTLLEKPQVLEGALSQVLDGSFENDVFNQLVTIGGLAPQSVIWLRAWYRYLRQTGVTYGMPTVVSALAKNANVTRSIISLFDALHNPATNENRDKEAAKYQKAIQADLAAVSAIDEDRILRRFLALVLATLRTNAFSAAAAEALAFKLDCAKVPGLPAPLPWREVFVYSPRVEGIHLRAGPVARGGLRWSDRRDDFRTEILGLMKAQRVKNAVIVPTGAKGGFYPKRLPDMRVDRDAWFAEGTEAYKIFIRTLLSITDNIVNDRVVHPANVVIHDGDDPYFVVAADKGTATFSDTANAIALEHNFWLGDAFASGGSVGYDHKAMGITAKGGWLSVQRHFAEMGIDVQKEPVTVAGVGDMSGDVFGNGMLLSKSLKIVAAFDHRHIFLDPNPDPATSWKERQRLFNLPRSSWLDYDAKLISKGGGVFARTDKIIKTTSEIRSLLGIDAKEIEPSALMTAILKAPVQLMWFGGIGTYIKDRSESHLDVGDPGNDFIRVNGADVQAQVIGEGANLGVTQAGRIGFALRGGRINTDFIDNSAGVDCSDNEVNIKIALNAQMRAGKLKEPARNILLAEMTDAVAHLVLEDNRLQTLALSIAETGGAGDLPAYVRLIEIFEGAGRLDRVVEGLAPNEELFRRASEGRGLTRPELAVLLSTAKLAAQDEVEEAPLALDKSMDGELLAAFPDEMVKSHKSAILGHRLRKEIIATKLANRMINRLGMLHPFELAEEEGCSLGDVAAAFAIAESIYDLPALWDAMDKTAMPESTRLMLFNQAALEVRAQMADIIRNAHEGRDVAAATAVYAPVVQKLTAVLDGLLPHDVRLQTERFGARLIENGAPRKIADRLVQLAQLDGAIGLAALSSSQKGDVTALTRAFTALGEALGLSWAQGTAMQVDPHDPWERLLVAGLARDFQTMRLDFLRRRAAKKPLEDTQDWLGTNAVRVRAFKAMVDRARMAGAPTPAMLAQVAGQARVLLGR</sequence>
<keyword evidence="8" id="KW-1185">Reference proteome</keyword>
<dbReference type="RefSeq" id="WP_125230922.1">
    <property type="nucleotide sequence ID" value="NZ_RWJI01000001.1"/>
</dbReference>
<dbReference type="Pfam" id="PF21076">
    <property type="entry name" value="GDH_ACT2"/>
    <property type="match status" value="1"/>
</dbReference>
<protein>
    <submittedName>
        <fullName evidence="7">Glutamate dehydrogenase</fullName>
    </submittedName>
</protein>
<dbReference type="Pfam" id="PF05088">
    <property type="entry name" value="Bac_GDH_CD"/>
    <property type="match status" value="1"/>
</dbReference>
<feature type="domain" description="NAD-glutamate dehydrogenase N-terminal ACT1" evidence="4">
    <location>
        <begin position="79"/>
        <end position="158"/>
    </location>
</feature>
<evidence type="ECO:0000313" key="8">
    <source>
        <dbReference type="Proteomes" id="UP000268553"/>
    </source>
</evidence>
<dbReference type="PIRSF" id="PIRSF036761">
    <property type="entry name" value="GDH_Mll4104"/>
    <property type="match status" value="1"/>
</dbReference>
<feature type="domain" description="NAD-glutamate dehydrogenase ACT2" evidence="5">
    <location>
        <begin position="366"/>
        <end position="454"/>
    </location>
</feature>
<dbReference type="Pfam" id="PF21075">
    <property type="entry name" value="GDH_ACT1"/>
    <property type="match status" value="1"/>
</dbReference>
<dbReference type="Gene3D" id="3.40.50.720">
    <property type="entry name" value="NAD(P)-binding Rossmann-like Domain"/>
    <property type="match status" value="1"/>
</dbReference>
<dbReference type="Proteomes" id="UP000268553">
    <property type="component" value="Unassembled WGS sequence"/>
</dbReference>
<dbReference type="InterPro" id="IPR046346">
    <property type="entry name" value="Aminoacid_DH-like_N_sf"/>
</dbReference>
<evidence type="ECO:0000259" key="2">
    <source>
        <dbReference type="Pfam" id="PF05088"/>
    </source>
</evidence>
<dbReference type="InterPro" id="IPR049064">
    <property type="entry name" value="NAD_Glu_DH_ACT3"/>
</dbReference>
<dbReference type="Pfam" id="PF21074">
    <property type="entry name" value="GDH_C"/>
    <property type="match status" value="1"/>
</dbReference>
<name>A0A3R8Q9F6_9SPHN</name>
<dbReference type="EMBL" id="RWJI01000001">
    <property type="protein sequence ID" value="RRQ52539.1"/>
    <property type="molecule type" value="Genomic_DNA"/>
</dbReference>
<dbReference type="Pfam" id="PF21073">
    <property type="entry name" value="GDH_HM1"/>
    <property type="match status" value="1"/>
</dbReference>
<dbReference type="InterPro" id="IPR007780">
    <property type="entry name" value="NAD_Glu_DH_bac"/>
</dbReference>
<keyword evidence="1" id="KW-0560">Oxidoreductase</keyword>